<keyword evidence="6 9" id="KW-0812">Transmembrane</keyword>
<dbReference type="AlphaFoldDB" id="A0A7M1S6P2"/>
<dbReference type="GO" id="GO:0005886">
    <property type="term" value="C:plasma membrane"/>
    <property type="evidence" value="ECO:0007669"/>
    <property type="project" value="UniProtKB-SubCell"/>
</dbReference>
<keyword evidence="11" id="KW-1185">Reference proteome</keyword>
<evidence type="ECO:0000313" key="11">
    <source>
        <dbReference type="Proteomes" id="UP000595074"/>
    </source>
</evidence>
<feature type="transmembrane region" description="Helical" evidence="9">
    <location>
        <begin position="145"/>
        <end position="166"/>
    </location>
</feature>
<keyword evidence="7 9" id="KW-1133">Transmembrane helix</keyword>
<proteinExistence type="inferred from homology"/>
<comment type="subcellular location">
    <subcellularLocation>
        <location evidence="1 9">Cell membrane</location>
        <topology evidence="1 9">Multi-pass membrane protein</topology>
    </subcellularLocation>
</comment>
<dbReference type="Proteomes" id="UP000595074">
    <property type="component" value="Chromosome"/>
</dbReference>
<sequence length="302" mass="33424">MYAETALIAYLVDRTVGEFRFVRHPVVLMGDYIKWFEKHFYKESVIRGAWLGISLISIVAAISYLLQSLLLSLGSHYPTLITSILMGTIGSTSIASKMLFDSVKGVIDDPQSIRYLVSRDTGSLNRSDINKAAIETYAENLSDGVVAPLFYLLLFGLPGAFVYKAVNTLDSMVGYRNERYERFGKFAARLDDAANYIPARITAVMITVLGGALAEAPGLLFKVFRQGRDHDSPNAGYPISAMAFSLGIRVGGAASYFGKIRPKPCFGEGRETITTEDIRHALSFQQRFDIFFILLLGALIWV</sequence>
<evidence type="ECO:0000256" key="4">
    <source>
        <dbReference type="ARBA" id="ARBA00022475"/>
    </source>
</evidence>
<evidence type="ECO:0000256" key="1">
    <source>
        <dbReference type="ARBA" id="ARBA00004651"/>
    </source>
</evidence>
<name>A0A7M1S6P2_9BACT</name>
<keyword evidence="4 9" id="KW-1003">Cell membrane</keyword>
<accession>A0A7M1S6P2</accession>
<evidence type="ECO:0000256" key="3">
    <source>
        <dbReference type="ARBA" id="ARBA00006263"/>
    </source>
</evidence>
<evidence type="ECO:0000256" key="7">
    <source>
        <dbReference type="ARBA" id="ARBA00022989"/>
    </source>
</evidence>
<evidence type="ECO:0000313" key="10">
    <source>
        <dbReference type="EMBL" id="QOR62641.1"/>
    </source>
</evidence>
<dbReference type="EMBL" id="CP063164">
    <property type="protein sequence ID" value="QOR62641.1"/>
    <property type="molecule type" value="Genomic_DNA"/>
</dbReference>
<organism evidence="10 11">
    <name type="scientific">Sulfurovum indicum</name>
    <dbReference type="NCBI Taxonomy" id="2779528"/>
    <lineage>
        <taxon>Bacteria</taxon>
        <taxon>Pseudomonadati</taxon>
        <taxon>Campylobacterota</taxon>
        <taxon>Epsilonproteobacteria</taxon>
        <taxon>Campylobacterales</taxon>
        <taxon>Sulfurovaceae</taxon>
        <taxon>Sulfurovum</taxon>
    </lineage>
</organism>
<dbReference type="PANTHER" id="PTHR34308:SF1">
    <property type="entry name" value="COBALAMIN BIOSYNTHESIS PROTEIN CBIB"/>
    <property type="match status" value="1"/>
</dbReference>
<dbReference type="GO" id="GO:0009236">
    <property type="term" value="P:cobalamin biosynthetic process"/>
    <property type="evidence" value="ECO:0007669"/>
    <property type="project" value="UniProtKB-UniRule"/>
</dbReference>
<dbReference type="RefSeq" id="WP_197549459.1">
    <property type="nucleotide sequence ID" value="NZ_CP063164.1"/>
</dbReference>
<keyword evidence="8 9" id="KW-0472">Membrane</keyword>
<comment type="similarity">
    <text evidence="3 9">Belongs to the CobD/CbiB family.</text>
</comment>
<keyword evidence="5 9" id="KW-0169">Cobalamin biosynthesis</keyword>
<evidence type="ECO:0000256" key="6">
    <source>
        <dbReference type="ARBA" id="ARBA00022692"/>
    </source>
</evidence>
<evidence type="ECO:0000256" key="2">
    <source>
        <dbReference type="ARBA" id="ARBA00004953"/>
    </source>
</evidence>
<evidence type="ECO:0000256" key="9">
    <source>
        <dbReference type="HAMAP-Rule" id="MF_00024"/>
    </source>
</evidence>
<comment type="pathway">
    <text evidence="2 9">Cofactor biosynthesis; adenosylcobalamin biosynthesis.</text>
</comment>
<feature type="transmembrane region" description="Helical" evidence="9">
    <location>
        <begin position="78"/>
        <end position="100"/>
    </location>
</feature>
<evidence type="ECO:0000256" key="8">
    <source>
        <dbReference type="ARBA" id="ARBA00023136"/>
    </source>
</evidence>
<dbReference type="InterPro" id="IPR004485">
    <property type="entry name" value="Cobalamin_biosynth_CobD/CbiB"/>
</dbReference>
<dbReference type="UniPathway" id="UPA00148"/>
<dbReference type="GO" id="GO:0015420">
    <property type="term" value="F:ABC-type vitamin B12 transporter activity"/>
    <property type="evidence" value="ECO:0007669"/>
    <property type="project" value="UniProtKB-UniRule"/>
</dbReference>
<dbReference type="HAMAP" id="MF_00024">
    <property type="entry name" value="CobD_CbiB"/>
    <property type="match status" value="1"/>
</dbReference>
<dbReference type="PANTHER" id="PTHR34308">
    <property type="entry name" value="COBALAMIN BIOSYNTHESIS PROTEIN CBIB"/>
    <property type="match status" value="1"/>
</dbReference>
<gene>
    <name evidence="9 10" type="primary">cobD</name>
    <name evidence="10" type="ORF">IMZ28_03990</name>
</gene>
<reference evidence="10 11" key="1">
    <citation type="submission" date="2020-10" db="EMBL/GenBank/DDBJ databases">
        <title>The genome of sulfurovum sp.</title>
        <authorList>
            <person name="Xie S."/>
            <person name="Shao Z."/>
            <person name="Jiang L."/>
        </authorList>
    </citation>
    <scope>NUCLEOTIDE SEQUENCE [LARGE SCALE GENOMIC DNA]</scope>
    <source>
        <strain evidence="10 11">ST-419</strain>
    </source>
</reference>
<dbReference type="Pfam" id="PF03186">
    <property type="entry name" value="CobD_Cbib"/>
    <property type="match status" value="1"/>
</dbReference>
<dbReference type="NCBIfam" id="TIGR00380">
    <property type="entry name" value="cobal_cbiB"/>
    <property type="match status" value="1"/>
</dbReference>
<dbReference type="GO" id="GO:0048472">
    <property type="term" value="F:threonine-phosphate decarboxylase activity"/>
    <property type="evidence" value="ECO:0007669"/>
    <property type="project" value="InterPro"/>
</dbReference>
<comment type="function">
    <text evidence="9">Converts cobyric acid to cobinamide by the addition of aminopropanol on the F carboxylic group.</text>
</comment>
<protein>
    <recommendedName>
        <fullName evidence="9">Cobalamin biosynthesis protein CobD</fullName>
    </recommendedName>
</protein>
<comment type="caution">
    <text evidence="9">Lacks conserved residue(s) required for the propagation of feature annotation.</text>
</comment>
<dbReference type="KEGG" id="sinu:IMZ28_03990"/>
<evidence type="ECO:0000256" key="5">
    <source>
        <dbReference type="ARBA" id="ARBA00022573"/>
    </source>
</evidence>
<feature type="transmembrane region" description="Helical" evidence="9">
    <location>
        <begin position="45"/>
        <end position="66"/>
    </location>
</feature>